<dbReference type="SUPFAM" id="SSF51735">
    <property type="entry name" value="NAD(P)-binding Rossmann-fold domains"/>
    <property type="match status" value="1"/>
</dbReference>
<protein>
    <recommendedName>
        <fullName evidence="2 3">Vacuolar protein sorting-associated protein 29</fullName>
    </recommendedName>
</protein>
<gene>
    <name evidence="6" type="ORF">CAC42_1483</name>
</gene>
<dbReference type="Pfam" id="PF12850">
    <property type="entry name" value="Metallophos_2"/>
    <property type="match status" value="1"/>
</dbReference>
<reference evidence="6 7" key="1">
    <citation type="submission" date="2017-06" db="EMBL/GenBank/DDBJ databases">
        <title>Draft genome sequence of a variant of Elsinoe murrayae.</title>
        <authorList>
            <person name="Cheng Q."/>
        </authorList>
    </citation>
    <scope>NUCLEOTIDE SEQUENCE [LARGE SCALE GENOMIC DNA]</scope>
    <source>
        <strain evidence="6 7">CQ-2017a</strain>
    </source>
</reference>
<dbReference type="Gene3D" id="3.60.21.10">
    <property type="match status" value="1"/>
</dbReference>
<dbReference type="EMBL" id="NKHZ01000026">
    <property type="protein sequence ID" value="PNS20036.1"/>
    <property type="molecule type" value="Genomic_DNA"/>
</dbReference>
<dbReference type="OrthoDB" id="37659at2759"/>
<evidence type="ECO:0000313" key="6">
    <source>
        <dbReference type="EMBL" id="PNS20036.1"/>
    </source>
</evidence>
<dbReference type="Proteomes" id="UP000243797">
    <property type="component" value="Unassembled WGS sequence"/>
</dbReference>
<dbReference type="InterPro" id="IPR000979">
    <property type="entry name" value="Phosphodiesterase_MJ0936/Vps29"/>
</dbReference>
<evidence type="ECO:0000256" key="4">
    <source>
        <dbReference type="SAM" id="MobiDB-lite"/>
    </source>
</evidence>
<evidence type="ECO:0000256" key="2">
    <source>
        <dbReference type="ARBA" id="ARBA00017767"/>
    </source>
</evidence>
<dbReference type="InParanoid" id="A0A2K1QY99"/>
<dbReference type="InterPro" id="IPR002347">
    <property type="entry name" value="SDR_fam"/>
</dbReference>
<dbReference type="AlphaFoldDB" id="A0A2K1QY99"/>
<comment type="caution">
    <text evidence="6">The sequence shown here is derived from an EMBL/GenBank/DDBJ whole genome shotgun (WGS) entry which is preliminary data.</text>
</comment>
<organism evidence="6 7">
    <name type="scientific">Sphaceloma murrayae</name>
    <dbReference type="NCBI Taxonomy" id="2082308"/>
    <lineage>
        <taxon>Eukaryota</taxon>
        <taxon>Fungi</taxon>
        <taxon>Dikarya</taxon>
        <taxon>Ascomycota</taxon>
        <taxon>Pezizomycotina</taxon>
        <taxon>Dothideomycetes</taxon>
        <taxon>Dothideomycetidae</taxon>
        <taxon>Myriangiales</taxon>
        <taxon>Elsinoaceae</taxon>
        <taxon>Sphaceloma</taxon>
    </lineage>
</organism>
<evidence type="ECO:0000313" key="7">
    <source>
        <dbReference type="Proteomes" id="UP000243797"/>
    </source>
</evidence>
<proteinExistence type="inferred from homology"/>
<evidence type="ECO:0000256" key="1">
    <source>
        <dbReference type="ARBA" id="ARBA00005945"/>
    </source>
</evidence>
<evidence type="ECO:0000259" key="5">
    <source>
        <dbReference type="Pfam" id="PF12850"/>
    </source>
</evidence>
<dbReference type="InterPro" id="IPR036291">
    <property type="entry name" value="NAD(P)-bd_dom_sf"/>
</dbReference>
<name>A0A2K1QY99_9PEZI</name>
<feature type="compositionally biased region" description="Acidic residues" evidence="4">
    <location>
        <begin position="392"/>
        <end position="401"/>
    </location>
</feature>
<dbReference type="Gene3D" id="3.40.50.720">
    <property type="entry name" value="NAD(P)-binding Rossmann-like Domain"/>
    <property type="match status" value="1"/>
</dbReference>
<dbReference type="SUPFAM" id="SSF56300">
    <property type="entry name" value="Metallo-dependent phosphatases"/>
    <property type="match status" value="1"/>
</dbReference>
<dbReference type="PANTHER" id="PTHR11124">
    <property type="entry name" value="VACUOLAR SORTING PROTEIN VPS29"/>
    <property type="match status" value="1"/>
</dbReference>
<feature type="compositionally biased region" description="Basic and acidic residues" evidence="4">
    <location>
        <begin position="409"/>
        <end position="422"/>
    </location>
</feature>
<comment type="similarity">
    <text evidence="1 3">Belongs to the VPS29 family.</text>
</comment>
<feature type="domain" description="Calcineurin-like phosphoesterase" evidence="5">
    <location>
        <begin position="249"/>
        <end position="386"/>
    </location>
</feature>
<dbReference type="InterPro" id="IPR029052">
    <property type="entry name" value="Metallo-depent_PP-like"/>
</dbReference>
<dbReference type="NCBIfam" id="TIGR00040">
    <property type="entry name" value="yfcE"/>
    <property type="match status" value="1"/>
</dbReference>
<dbReference type="Pfam" id="PF13561">
    <property type="entry name" value="adh_short_C2"/>
    <property type="match status" value="1"/>
</dbReference>
<keyword evidence="7" id="KW-1185">Reference proteome</keyword>
<sequence>MPYSLKGRRVLITGGSRGLGAAIAHAFAAEGSNLAINYASNEAAALSLTNTLSSTYGIKTIILKGDVGKTSDCEALVNSTIKAFGGLDIVIGNAGWTKFSDFSDLYAMTDAEWDKCWNVNVKGQLALLRAAMPSFKENREGGVFLITSSIAGSSIGGSSMAYSVTKAAQLHLMKCLAKTQGEKLRINAVLPGLLLTEWGLEYGDVRIKALKDAAALKKEVDMTDCANVFVMLAKNTSMTGQKFKKLLTPNKIGQILCLGNLTSPSVYTFLRSLAPDLQLVKGDFDIPLSLPPPPPQSQPYESVPPASFSAASYPIPTALSKVVTHGSLRIGFTHGHTIIPPGDPDSLLIAARQMDVDVLCWGGTSRFEAYELEGKFFVNPGSATGAASWTGDDLDDEEAEESNGTSGGRNREEFSGIDRDTGEQKGLCPSFVLMDVQGDVLVLYVYQLRKDGEGKEAVAVEKVSFRKGGSG</sequence>
<dbReference type="InterPro" id="IPR024654">
    <property type="entry name" value="Calcineurin-like_PHP_lpxH"/>
</dbReference>
<dbReference type="PRINTS" id="PR00081">
    <property type="entry name" value="GDHRDH"/>
</dbReference>
<evidence type="ECO:0000256" key="3">
    <source>
        <dbReference type="RuleBase" id="RU362040"/>
    </source>
</evidence>
<feature type="region of interest" description="Disordered" evidence="4">
    <location>
        <begin position="387"/>
        <end position="422"/>
    </location>
</feature>
<dbReference type="STRING" id="2082308.A0A2K1QY99"/>
<accession>A0A2K1QY99</accession>
<dbReference type="CDD" id="cd05233">
    <property type="entry name" value="SDR_c"/>
    <property type="match status" value="1"/>
</dbReference>